<proteinExistence type="predicted"/>
<dbReference type="Proteomes" id="UP001244552">
    <property type="component" value="Unassembled WGS sequence"/>
</dbReference>
<evidence type="ECO:0000313" key="2">
    <source>
        <dbReference type="EMBL" id="MDQ0533794.1"/>
    </source>
</evidence>
<evidence type="ECO:0000256" key="1">
    <source>
        <dbReference type="SAM" id="MobiDB-lite"/>
    </source>
</evidence>
<gene>
    <name evidence="2" type="ORF">QO018_002657</name>
</gene>
<name>A0ABU0MKC0_9PROT</name>
<accession>A0ABU0MKC0</accession>
<sequence length="47" mass="5037">MAGTAGVARTVAGRRPAVRPLQYAHRRIRGQTPARRTPDPRAVDAGT</sequence>
<evidence type="ECO:0000313" key="3">
    <source>
        <dbReference type="Proteomes" id="UP001244552"/>
    </source>
</evidence>
<reference evidence="2 3" key="1">
    <citation type="submission" date="2023-07" db="EMBL/GenBank/DDBJ databases">
        <title>Genomic Encyclopedia of Type Strains, Phase IV (KMG-IV): sequencing the most valuable type-strain genomes for metagenomic binning, comparative biology and taxonomic classification.</title>
        <authorList>
            <person name="Goeker M."/>
        </authorList>
    </citation>
    <scope>NUCLEOTIDE SEQUENCE [LARGE SCALE GENOMIC DNA]</scope>
    <source>
        <strain evidence="2 3">DSM 19922</strain>
    </source>
</reference>
<feature type="region of interest" description="Disordered" evidence="1">
    <location>
        <begin position="1"/>
        <end position="47"/>
    </location>
</feature>
<dbReference type="EMBL" id="JAUSVU010000008">
    <property type="protein sequence ID" value="MDQ0533794.1"/>
    <property type="molecule type" value="Genomic_DNA"/>
</dbReference>
<keyword evidence="3" id="KW-1185">Reference proteome</keyword>
<feature type="compositionally biased region" description="Basic and acidic residues" evidence="1">
    <location>
        <begin position="36"/>
        <end position="47"/>
    </location>
</feature>
<comment type="caution">
    <text evidence="2">The sequence shown here is derived from an EMBL/GenBank/DDBJ whole genome shotgun (WGS) entry which is preliminary data.</text>
</comment>
<feature type="compositionally biased region" description="Low complexity" evidence="1">
    <location>
        <begin position="1"/>
        <end position="20"/>
    </location>
</feature>
<organism evidence="2 3">
    <name type="scientific">Azospirillum picis</name>
    <dbReference type="NCBI Taxonomy" id="488438"/>
    <lineage>
        <taxon>Bacteria</taxon>
        <taxon>Pseudomonadati</taxon>
        <taxon>Pseudomonadota</taxon>
        <taxon>Alphaproteobacteria</taxon>
        <taxon>Rhodospirillales</taxon>
        <taxon>Azospirillaceae</taxon>
        <taxon>Azospirillum</taxon>
    </lineage>
</organism>
<protein>
    <submittedName>
        <fullName evidence="2">Uncharacterized protein</fullName>
    </submittedName>
</protein>